<reference evidence="2" key="3">
    <citation type="submission" date="1997-09" db="EMBL/GenBank/DDBJ databases">
        <authorList>
            <person name="Parkhill J."/>
            <person name="Barrell B.G."/>
            <person name="Rajandream M.A."/>
        </authorList>
    </citation>
    <scope>NUCLEOTIDE SEQUENCE</scope>
</reference>
<gene>
    <name evidence="2" type="primary">MLCB637.27c</name>
</gene>
<organism evidence="2">
    <name type="scientific">Mycobacterium leprae</name>
    <dbReference type="NCBI Taxonomy" id="1769"/>
    <lineage>
        <taxon>Bacteria</taxon>
        <taxon>Bacillati</taxon>
        <taxon>Actinomycetota</taxon>
        <taxon>Actinomycetes</taxon>
        <taxon>Mycobacteriales</taxon>
        <taxon>Mycobacteriaceae</taxon>
        <taxon>Mycobacterium</taxon>
    </lineage>
</organism>
<name>O33118_MYCLR</name>
<keyword evidence="1" id="KW-0472">Membrane</keyword>
<reference evidence="2" key="2">
    <citation type="submission" date="1997-09" db="EMBL/GenBank/DDBJ databases">
        <authorList>
            <person name="Oliver K."/>
            <person name="Harris D."/>
        </authorList>
    </citation>
    <scope>NUCLEOTIDE SEQUENCE</scope>
</reference>
<dbReference type="InterPro" id="IPR036259">
    <property type="entry name" value="MFS_trans_sf"/>
</dbReference>
<feature type="transmembrane region" description="Helical" evidence="1">
    <location>
        <begin position="24"/>
        <end position="43"/>
    </location>
</feature>
<evidence type="ECO:0000313" key="2">
    <source>
        <dbReference type="EMBL" id="CAB16442.1"/>
    </source>
</evidence>
<dbReference type="PANTHER" id="PTHR23527">
    <property type="entry name" value="BLL3282 PROTEIN"/>
    <property type="match status" value="1"/>
</dbReference>
<evidence type="ECO:0000256" key="1">
    <source>
        <dbReference type="SAM" id="Phobius"/>
    </source>
</evidence>
<sequence>MAISQLLSALGRILAGRIGSRMRFVRIITTPAASALFLLTLVYDQGSRYYVLLMIAISVTAVLDNGLEATVITKLRQTVLELGRYMDIQNTYQRPMAAAAPPLFGILTADATYPPTWVLRGFFPLASAPLVPMR</sequence>
<dbReference type="InterPro" id="IPR052952">
    <property type="entry name" value="MFS-Transporter"/>
</dbReference>
<keyword evidence="1" id="KW-1133">Transmembrane helix</keyword>
<accession>O33118</accession>
<dbReference type="PANTHER" id="PTHR23527:SF1">
    <property type="entry name" value="BLL3282 PROTEIN"/>
    <property type="match status" value="1"/>
</dbReference>
<dbReference type="PIR" id="T45420">
    <property type="entry name" value="T45420"/>
</dbReference>
<feature type="transmembrane region" description="Helical" evidence="1">
    <location>
        <begin position="49"/>
        <end position="67"/>
    </location>
</feature>
<dbReference type="AlphaFoldDB" id="O33118"/>
<proteinExistence type="predicted"/>
<protein>
    <submittedName>
        <fullName evidence="2">Uncharacterized protein MLCB637.27c</fullName>
    </submittedName>
</protein>
<reference evidence="2" key="1">
    <citation type="journal article" date="1993" name="Mol. Microbiol.">
        <title>Use of an ordered cosmid library to deduce the genomic organization of Mycobacterium leprae.</title>
        <authorList>
            <person name="Eiglmeier K."/>
            <person name="Honore N."/>
            <person name="Woods S.A."/>
            <person name="Caudron B."/>
            <person name="Cole S.T."/>
        </authorList>
    </citation>
    <scope>NUCLEOTIDE SEQUENCE</scope>
</reference>
<dbReference type="EMBL" id="Z99263">
    <property type="protein sequence ID" value="CAB16442.1"/>
    <property type="molecule type" value="Genomic_DNA"/>
</dbReference>
<dbReference type="RefSeq" id="WP_231846584.1">
    <property type="nucleotide sequence ID" value="NZ_CP029543.1"/>
</dbReference>
<dbReference type="SUPFAM" id="SSF103473">
    <property type="entry name" value="MFS general substrate transporter"/>
    <property type="match status" value="1"/>
</dbReference>
<keyword evidence="1" id="KW-0812">Transmembrane</keyword>